<proteinExistence type="predicted"/>
<organism evidence="2 3">
    <name type="scientific">Dyella marensis</name>
    <dbReference type="NCBI Taxonomy" id="500610"/>
    <lineage>
        <taxon>Bacteria</taxon>
        <taxon>Pseudomonadati</taxon>
        <taxon>Pseudomonadota</taxon>
        <taxon>Gammaproteobacteria</taxon>
        <taxon>Lysobacterales</taxon>
        <taxon>Rhodanobacteraceae</taxon>
        <taxon>Dyella</taxon>
    </lineage>
</organism>
<dbReference type="PANTHER" id="PTHR37951:SF1">
    <property type="entry name" value="TYPE VI SECRETION SYSTEM COMPONENT TSSA1"/>
    <property type="match status" value="1"/>
</dbReference>
<accession>A0A1I1XCI2</accession>
<dbReference type="NCBIfam" id="TIGR03363">
    <property type="entry name" value="VI_chp_8"/>
    <property type="match status" value="1"/>
</dbReference>
<evidence type="ECO:0000259" key="1">
    <source>
        <dbReference type="Pfam" id="PF06812"/>
    </source>
</evidence>
<dbReference type="EMBL" id="FONH01000001">
    <property type="protein sequence ID" value="SFE04881.1"/>
    <property type="molecule type" value="Genomic_DNA"/>
</dbReference>
<keyword evidence="3" id="KW-1185">Reference proteome</keyword>
<reference evidence="3" key="1">
    <citation type="submission" date="2016-10" db="EMBL/GenBank/DDBJ databases">
        <authorList>
            <person name="Varghese N."/>
            <person name="Submissions S."/>
        </authorList>
    </citation>
    <scope>NUCLEOTIDE SEQUENCE [LARGE SCALE GENOMIC DNA]</scope>
    <source>
        <strain evidence="3">UNC178MFTsu3.1</strain>
    </source>
</reference>
<dbReference type="AlphaFoldDB" id="A0A1I1XCI2"/>
<dbReference type="InterPro" id="IPR017740">
    <property type="entry name" value="TssA-like"/>
</dbReference>
<dbReference type="InterPro" id="IPR010657">
    <property type="entry name" value="ImpA_N"/>
</dbReference>
<feature type="domain" description="ImpA N-terminal" evidence="1">
    <location>
        <begin position="39"/>
        <end position="161"/>
    </location>
</feature>
<name>A0A1I1XCI2_9GAMM</name>
<dbReference type="Pfam" id="PF06812">
    <property type="entry name" value="ImpA_N"/>
    <property type="match status" value="1"/>
</dbReference>
<dbReference type="PANTHER" id="PTHR37951">
    <property type="entry name" value="CYTOPLASMIC PROTEIN-RELATED"/>
    <property type="match status" value="1"/>
</dbReference>
<sequence length="381" mass="41754">MSQYAQARSMDAAPAEAAAGCDDGGYFERRLGLPLARLLAPLDGPQPAGVAARGSMSFRMIQQLRQSDDVSLPMGAWATEPRRANWPKVSQLAAGMLDTVGKDLQLAAWMLEAELHEGGYAALMPGFVLLRGLCEAWWDGLHPRGDGDGYDARCNIVRWINEKLLNTIALLPLVEDDDHVASWSQWELAHYHERMRAVNGNLPEEAQDAATLDDLQGLLARMDAAELRERHAMLGEGRAAMAAFEQALRERLGSETPSLGRLDEFLARIEALLRGELTRRGPAALPPAAALHVDEDMEEEGDDGEPHAAGDLFGERERAYQVLAQIGDYLMQVEPHSPVPYLIRRAVAWGGLNAAELYREVFQKGGGRIEIFELLGGEADA</sequence>
<gene>
    <name evidence="2" type="ORF">SAMN02799615_00192</name>
</gene>
<dbReference type="Proteomes" id="UP000199477">
    <property type="component" value="Unassembled WGS sequence"/>
</dbReference>
<evidence type="ECO:0000313" key="2">
    <source>
        <dbReference type="EMBL" id="SFE04881.1"/>
    </source>
</evidence>
<dbReference type="RefSeq" id="WP_081805079.1">
    <property type="nucleotide sequence ID" value="NZ_FONH01000001.1"/>
</dbReference>
<evidence type="ECO:0000313" key="3">
    <source>
        <dbReference type="Proteomes" id="UP000199477"/>
    </source>
</evidence>
<dbReference type="STRING" id="500610.SAMN02799615_00192"/>
<protein>
    <submittedName>
        <fullName evidence="2">Type VI secretion system protein ImpA</fullName>
    </submittedName>
</protein>